<gene>
    <name evidence="2" type="ORF">PLEPLA_LOCUS36191</name>
</gene>
<evidence type="ECO:0000313" key="2">
    <source>
        <dbReference type="EMBL" id="CAB1448539.1"/>
    </source>
</evidence>
<sequence>MQHVVDLEQHHPRSNTDHNMRRRRRALGRDHLDQRGLNAISFQRRDNAFEAADQEPIVSFRQRKTGFRPQHGGAAREGVSQTSGEAPRVRPQTDRALDRSGQ</sequence>
<protein>
    <submittedName>
        <fullName evidence="2">Uncharacterized protein</fullName>
    </submittedName>
</protein>
<evidence type="ECO:0000313" key="3">
    <source>
        <dbReference type="Proteomes" id="UP001153269"/>
    </source>
</evidence>
<evidence type="ECO:0000256" key="1">
    <source>
        <dbReference type="SAM" id="MobiDB-lite"/>
    </source>
</evidence>
<feature type="region of interest" description="Disordered" evidence="1">
    <location>
        <begin position="53"/>
        <end position="102"/>
    </location>
</feature>
<dbReference type="Proteomes" id="UP001153269">
    <property type="component" value="Unassembled WGS sequence"/>
</dbReference>
<feature type="region of interest" description="Disordered" evidence="1">
    <location>
        <begin position="1"/>
        <end position="38"/>
    </location>
</feature>
<proteinExistence type="predicted"/>
<keyword evidence="3" id="KW-1185">Reference proteome</keyword>
<feature type="compositionally biased region" description="Basic and acidic residues" evidence="1">
    <location>
        <begin position="1"/>
        <end position="19"/>
    </location>
</feature>
<accession>A0A9N7Z4H2</accession>
<feature type="compositionally biased region" description="Basic and acidic residues" evidence="1">
    <location>
        <begin position="87"/>
        <end position="102"/>
    </location>
</feature>
<dbReference type="AlphaFoldDB" id="A0A9N7Z4H2"/>
<reference evidence="2" key="1">
    <citation type="submission" date="2020-03" db="EMBL/GenBank/DDBJ databases">
        <authorList>
            <person name="Weist P."/>
        </authorList>
    </citation>
    <scope>NUCLEOTIDE SEQUENCE</scope>
</reference>
<dbReference type="EMBL" id="CADEAL010003981">
    <property type="protein sequence ID" value="CAB1448539.1"/>
    <property type="molecule type" value="Genomic_DNA"/>
</dbReference>
<name>A0A9N7Z4H2_PLEPL</name>
<organism evidence="2 3">
    <name type="scientific">Pleuronectes platessa</name>
    <name type="common">European plaice</name>
    <dbReference type="NCBI Taxonomy" id="8262"/>
    <lineage>
        <taxon>Eukaryota</taxon>
        <taxon>Metazoa</taxon>
        <taxon>Chordata</taxon>
        <taxon>Craniata</taxon>
        <taxon>Vertebrata</taxon>
        <taxon>Euteleostomi</taxon>
        <taxon>Actinopterygii</taxon>
        <taxon>Neopterygii</taxon>
        <taxon>Teleostei</taxon>
        <taxon>Neoteleostei</taxon>
        <taxon>Acanthomorphata</taxon>
        <taxon>Carangaria</taxon>
        <taxon>Pleuronectiformes</taxon>
        <taxon>Pleuronectoidei</taxon>
        <taxon>Pleuronectidae</taxon>
        <taxon>Pleuronectes</taxon>
    </lineage>
</organism>
<comment type="caution">
    <text evidence="2">The sequence shown here is derived from an EMBL/GenBank/DDBJ whole genome shotgun (WGS) entry which is preliminary data.</text>
</comment>